<keyword evidence="2" id="KW-1133">Transmembrane helix</keyword>
<dbReference type="AlphaFoldDB" id="A0A0F0L4E5"/>
<comment type="caution">
    <text evidence="3">The sequence shown here is derived from an EMBL/GenBank/DDBJ whole genome shotgun (WGS) entry which is preliminary data.</text>
</comment>
<organism evidence="3 4">
    <name type="scientific">Microbacterium foliorum</name>
    <dbReference type="NCBI Taxonomy" id="104336"/>
    <lineage>
        <taxon>Bacteria</taxon>
        <taxon>Bacillati</taxon>
        <taxon>Actinomycetota</taxon>
        <taxon>Actinomycetes</taxon>
        <taxon>Micrococcales</taxon>
        <taxon>Microbacteriaceae</taxon>
        <taxon>Microbacterium</taxon>
    </lineage>
</organism>
<evidence type="ECO:0000256" key="1">
    <source>
        <dbReference type="SAM" id="MobiDB-lite"/>
    </source>
</evidence>
<proteinExistence type="predicted"/>
<evidence type="ECO:0000313" key="4">
    <source>
        <dbReference type="Proteomes" id="UP000033572"/>
    </source>
</evidence>
<evidence type="ECO:0000313" key="3">
    <source>
        <dbReference type="EMBL" id="KJL26401.1"/>
    </source>
</evidence>
<keyword evidence="2" id="KW-0472">Membrane</keyword>
<feature type="region of interest" description="Disordered" evidence="1">
    <location>
        <begin position="136"/>
        <end position="172"/>
    </location>
</feature>
<gene>
    <name evidence="3" type="ORF">RN50_00281</name>
</gene>
<dbReference type="PATRIC" id="fig|104336.4.peg.288"/>
<keyword evidence="4" id="KW-1185">Reference proteome</keyword>
<sequence length="172" mass="17473">MSGPVQAKPANDLFINLALGSLSTAAVFAGVLRVAGSVATFLTGLPEPSEGFTSGISVLATPEDPGAALGAEGLNPFAYWAIVALFLGALGAAGFGVVRAVHHARSKTDPHRLAGTATAAEVARAASPKALVKKAATLRPSSQGPRPRATSGISSAPVREDRFGRRSRTRSC</sequence>
<feature type="transmembrane region" description="Helical" evidence="2">
    <location>
        <begin position="12"/>
        <end position="35"/>
    </location>
</feature>
<protein>
    <submittedName>
        <fullName evidence="3">Uncharacterized protein</fullName>
    </submittedName>
</protein>
<name>A0A0F0L4E5_9MICO</name>
<dbReference type="EMBL" id="JYIU01000022">
    <property type="protein sequence ID" value="KJL26401.1"/>
    <property type="molecule type" value="Genomic_DNA"/>
</dbReference>
<reference evidence="3 4" key="1">
    <citation type="submission" date="2015-02" db="EMBL/GenBank/DDBJ databases">
        <title>Draft genome sequences of ten Microbacterium spp. with emphasis on heavy metal contaminated environments.</title>
        <authorList>
            <person name="Corretto E."/>
        </authorList>
    </citation>
    <scope>NUCLEOTIDE SEQUENCE [LARGE SCALE GENOMIC DNA]</scope>
    <source>
        <strain evidence="3 4">DSM 12966</strain>
    </source>
</reference>
<evidence type="ECO:0000256" key="2">
    <source>
        <dbReference type="SAM" id="Phobius"/>
    </source>
</evidence>
<feature type="transmembrane region" description="Helical" evidence="2">
    <location>
        <begin position="77"/>
        <end position="98"/>
    </location>
</feature>
<dbReference type="Proteomes" id="UP000033572">
    <property type="component" value="Unassembled WGS sequence"/>
</dbReference>
<accession>A0A0F0L4E5</accession>
<keyword evidence="2" id="KW-0812">Transmembrane</keyword>